<proteinExistence type="predicted"/>
<dbReference type="PROSITE" id="PS50157">
    <property type="entry name" value="ZINC_FINGER_C2H2_2"/>
    <property type="match status" value="1"/>
</dbReference>
<reference evidence="2" key="1">
    <citation type="journal article" date="2020" name="Nature">
        <title>Giant virus diversity and host interactions through global metagenomics.</title>
        <authorList>
            <person name="Schulz F."/>
            <person name="Roux S."/>
            <person name="Paez-Espino D."/>
            <person name="Jungbluth S."/>
            <person name="Walsh D.A."/>
            <person name="Denef V.J."/>
            <person name="McMahon K.D."/>
            <person name="Konstantinidis K.T."/>
            <person name="Eloe-Fadrosh E.A."/>
            <person name="Kyrpides N.C."/>
            <person name="Woyke T."/>
        </authorList>
    </citation>
    <scope>NUCLEOTIDE SEQUENCE</scope>
    <source>
        <strain evidence="2">GVMAG-M-3300023184-51</strain>
    </source>
</reference>
<evidence type="ECO:0000259" key="1">
    <source>
        <dbReference type="PROSITE" id="PS50157"/>
    </source>
</evidence>
<dbReference type="AlphaFoldDB" id="A0A6C0I9E4"/>
<dbReference type="EMBL" id="MN740128">
    <property type="protein sequence ID" value="QHT88956.1"/>
    <property type="molecule type" value="Genomic_DNA"/>
</dbReference>
<sequence length="269" mass="31743">MEITNDITFNSGVTLNKYCCSVCKKSYTRKTSLDKHKILCDFKSKSKLEHQVDEEEFGDTPSHEQLVKIVQELTFKYVKLEEKMEHLQKWVNQKKQKIKVIDWLNEHIVSTIGFKEWITTIQVLPNHAISLFENNIFQTFQLIIEFNLKEINEFVHPVKCFSQKTNIFYVCEKTPDNKCVWEQVTTDTILLFFKKIQSNLIGELTKWKLANKTQIDSNDKMSDQFNKAVIKLMSVNFTTQDVNASRIRNGLYTFLKTDLKNLIEYEFEL</sequence>
<feature type="domain" description="C2H2-type" evidence="1">
    <location>
        <begin position="18"/>
        <end position="46"/>
    </location>
</feature>
<name>A0A6C0I9E4_9ZZZZ</name>
<accession>A0A6C0I9E4</accession>
<organism evidence="2">
    <name type="scientific">viral metagenome</name>
    <dbReference type="NCBI Taxonomy" id="1070528"/>
    <lineage>
        <taxon>unclassified sequences</taxon>
        <taxon>metagenomes</taxon>
        <taxon>organismal metagenomes</taxon>
    </lineage>
</organism>
<evidence type="ECO:0000313" key="2">
    <source>
        <dbReference type="EMBL" id="QHT88956.1"/>
    </source>
</evidence>
<protein>
    <recommendedName>
        <fullName evidence="1">C2H2-type domain-containing protein</fullName>
    </recommendedName>
</protein>
<dbReference type="InterPro" id="IPR013087">
    <property type="entry name" value="Znf_C2H2_type"/>
</dbReference>